<sequence>MIQEYFPSLAACHIRSVFNDPAYGGVGSYAYDGSIQARLERYMGSLWVRDMRRANRALLLEAEMRHGLFRPSTDAVGVPSALTAPSTTMCSSFKLKYVKGL</sequence>
<evidence type="ECO:0000313" key="1">
    <source>
        <dbReference type="EMBL" id="SJL13559.1"/>
    </source>
</evidence>
<name>A0A284RXT4_ARMOS</name>
<gene>
    <name evidence="1" type="ORF">ARMOST_17004</name>
</gene>
<protein>
    <submittedName>
        <fullName evidence="1">Uncharacterized protein</fullName>
    </submittedName>
</protein>
<organism evidence="1 2">
    <name type="scientific">Armillaria ostoyae</name>
    <name type="common">Armillaria root rot fungus</name>
    <dbReference type="NCBI Taxonomy" id="47428"/>
    <lineage>
        <taxon>Eukaryota</taxon>
        <taxon>Fungi</taxon>
        <taxon>Dikarya</taxon>
        <taxon>Basidiomycota</taxon>
        <taxon>Agaricomycotina</taxon>
        <taxon>Agaricomycetes</taxon>
        <taxon>Agaricomycetidae</taxon>
        <taxon>Agaricales</taxon>
        <taxon>Marasmiineae</taxon>
        <taxon>Physalacriaceae</taxon>
        <taxon>Armillaria</taxon>
    </lineage>
</organism>
<accession>A0A284RXT4</accession>
<dbReference type="EMBL" id="FUEG01000020">
    <property type="protein sequence ID" value="SJL13559.1"/>
    <property type="molecule type" value="Genomic_DNA"/>
</dbReference>
<evidence type="ECO:0000313" key="2">
    <source>
        <dbReference type="Proteomes" id="UP000219338"/>
    </source>
</evidence>
<keyword evidence="2" id="KW-1185">Reference proteome</keyword>
<reference evidence="2" key="1">
    <citation type="journal article" date="2017" name="Nat. Ecol. Evol.">
        <title>Genome expansion and lineage-specific genetic innovations in the forest pathogenic fungi Armillaria.</title>
        <authorList>
            <person name="Sipos G."/>
            <person name="Prasanna A.N."/>
            <person name="Walter M.C."/>
            <person name="O'Connor E."/>
            <person name="Balint B."/>
            <person name="Krizsan K."/>
            <person name="Kiss B."/>
            <person name="Hess J."/>
            <person name="Varga T."/>
            <person name="Slot J."/>
            <person name="Riley R."/>
            <person name="Boka B."/>
            <person name="Rigling D."/>
            <person name="Barry K."/>
            <person name="Lee J."/>
            <person name="Mihaltcheva S."/>
            <person name="LaButti K."/>
            <person name="Lipzen A."/>
            <person name="Waldron R."/>
            <person name="Moloney N.M."/>
            <person name="Sperisen C."/>
            <person name="Kredics L."/>
            <person name="Vagvoelgyi C."/>
            <person name="Patrignani A."/>
            <person name="Fitzpatrick D."/>
            <person name="Nagy I."/>
            <person name="Doyle S."/>
            <person name="Anderson J.B."/>
            <person name="Grigoriev I.V."/>
            <person name="Gueldener U."/>
            <person name="Muensterkoetter M."/>
            <person name="Nagy L.G."/>
        </authorList>
    </citation>
    <scope>NUCLEOTIDE SEQUENCE [LARGE SCALE GENOMIC DNA]</scope>
    <source>
        <strain evidence="2">C18/9</strain>
    </source>
</reference>
<proteinExistence type="predicted"/>
<dbReference type="Proteomes" id="UP000219338">
    <property type="component" value="Unassembled WGS sequence"/>
</dbReference>
<dbReference type="AlphaFoldDB" id="A0A284RXT4"/>